<evidence type="ECO:0000256" key="14">
    <source>
        <dbReference type="SAM" id="MobiDB-lite"/>
    </source>
</evidence>
<evidence type="ECO:0000256" key="1">
    <source>
        <dbReference type="ARBA" id="ARBA00004613"/>
    </source>
</evidence>
<dbReference type="OMA" id="WRREVGH"/>
<keyword evidence="7" id="KW-0339">Growth factor</keyword>
<sequence>MSGLENPAPSFENMSPGHQGLRLSWAGGCACLTEREKQGDQTSTLGRASWGAPVVGVGWMWTLWTARACLILLFWSQTPGKAFQIPCPPPHLSHRCLSPMQTDDGRARLCTLWTAWMRWRVLMCSCWVWSTDIGILLGMACGNEHLEIWPLTQSEECTVTGFLRDKLQYRNRLQYMKHYFPINYKISVPYEGVFRIANVTRLQRARVSERELRYLWVLVSLSATESVQDVLLDGHPSWKYLQEVQTLLLNVQKGLMDVEVSPKVESVLSLLNAPGPNLKPVRPKALLDNCFRVMELLYCSCCKQSSVLNWQDCEVPSPQSYCPEPSLQYAATQLYPPPPWSPSSPPHSTGLARPVRAQGEGLLP</sequence>
<dbReference type="Gene3D" id="1.20.1250.80">
    <property type="entry name" value="Interleukin-34"/>
    <property type="match status" value="1"/>
</dbReference>
<dbReference type="GO" id="GO:0043410">
    <property type="term" value="P:positive regulation of MAPK cascade"/>
    <property type="evidence" value="ECO:0007669"/>
    <property type="project" value="Ensembl"/>
</dbReference>
<evidence type="ECO:0000256" key="3">
    <source>
        <dbReference type="ARBA" id="ARBA00022525"/>
    </source>
</evidence>
<dbReference type="STRING" id="9544.ENSMMUP00000065743"/>
<dbReference type="SMR" id="A0A5F7ZKP3"/>
<evidence type="ECO:0000256" key="12">
    <source>
        <dbReference type="ARBA" id="ARBA00064090"/>
    </source>
</evidence>
<keyword evidence="3" id="KW-0964">Secreted</keyword>
<keyword evidence="5" id="KW-0732">Signal</keyword>
<dbReference type="PANTHER" id="PTHR28606:SF1">
    <property type="entry name" value="INTERLEUKIN-34"/>
    <property type="match status" value="1"/>
</dbReference>
<protein>
    <recommendedName>
        <fullName evidence="13">Interleukin-34</fullName>
    </recommendedName>
</protein>
<dbReference type="GO" id="GO:0005615">
    <property type="term" value="C:extracellular space"/>
    <property type="evidence" value="ECO:0007669"/>
    <property type="project" value="UniProtKB-KW"/>
</dbReference>
<dbReference type="GO" id="GO:0045651">
    <property type="term" value="P:positive regulation of macrophage differentiation"/>
    <property type="evidence" value="ECO:0007669"/>
    <property type="project" value="Ensembl"/>
</dbReference>
<dbReference type="Proteomes" id="UP000006718">
    <property type="component" value="Chromosome 20"/>
</dbReference>
<dbReference type="VGNC" id="VGNC:73669">
    <property type="gene designation" value="IL34"/>
</dbReference>
<evidence type="ECO:0000256" key="7">
    <source>
        <dbReference type="ARBA" id="ARBA00023030"/>
    </source>
</evidence>
<reference evidence="15" key="3">
    <citation type="submission" date="2025-08" db="UniProtKB">
        <authorList>
            <consortium name="Ensembl"/>
        </authorList>
    </citation>
    <scope>IDENTIFICATION</scope>
    <source>
        <strain evidence="15">17573</strain>
    </source>
</reference>
<dbReference type="FunFam" id="1.20.1250.80:FF:000001">
    <property type="entry name" value="Interleukin-34"/>
    <property type="match status" value="1"/>
</dbReference>
<dbReference type="GeneTree" id="ENSGT00390000000932"/>
<keyword evidence="8" id="KW-0325">Glycoprotein</keyword>
<dbReference type="GO" id="GO:0005125">
    <property type="term" value="F:cytokine activity"/>
    <property type="evidence" value="ECO:0007669"/>
    <property type="project" value="UniProtKB-KW"/>
</dbReference>
<comment type="function">
    <text evidence="10">Cytokine that promotes the proliferation, survival and differentiation of monocytes and macrophages. Promotes the release of pro-inflammatory chemokines, and thereby plays an important role in innate immunity and in inflammatory processes. Plays an important role in the regulation of osteoclast proliferation and differentiation, and in the regulation of bone resorption. Signaling via CSF1R and its downstream effectors stimulates phosphorylation of MAPK1/ERK2 AND MAPK3/ERK1.</text>
</comment>
<dbReference type="VEuPathDB" id="HostDB:ENSMMUG00000020415"/>
<dbReference type="GO" id="GO:0061514">
    <property type="term" value="P:interleukin-34-mediated signaling pathway"/>
    <property type="evidence" value="ECO:0007669"/>
    <property type="project" value="Ensembl"/>
</dbReference>
<reference evidence="15" key="4">
    <citation type="submission" date="2025-09" db="UniProtKB">
        <authorList>
            <consortium name="Ensembl"/>
        </authorList>
    </citation>
    <scope>IDENTIFICATION</scope>
    <source>
        <strain evidence="15">17573</strain>
    </source>
</reference>
<reference evidence="16" key="1">
    <citation type="journal article" date="2007" name="Science">
        <title>Evolutionary and biomedical insights from the rhesus macaque genome.</title>
        <authorList>
            <person name="Gibbs R.A."/>
            <person name="Rogers J."/>
            <person name="Katze M.G."/>
            <person name="Bumgarner R."/>
            <person name="Weinstock G.M."/>
            <person name="Mardis E.R."/>
            <person name="Remington K.A."/>
            <person name="Strausberg R.L."/>
            <person name="Venter J.C."/>
            <person name="Wilson R.K."/>
            <person name="Batzer M.A."/>
            <person name="Bustamante C.D."/>
            <person name="Eichler E.E."/>
            <person name="Hahn M.W."/>
            <person name="Hardison R.C."/>
            <person name="Makova K.D."/>
            <person name="Miller W."/>
            <person name="Milosavljevic A."/>
            <person name="Palermo R.E."/>
            <person name="Siepel A."/>
            <person name="Sikela J.M."/>
            <person name="Attaway T."/>
            <person name="Bell S."/>
            <person name="Bernard K.E."/>
            <person name="Buhay C.J."/>
            <person name="Chandrabose M.N."/>
            <person name="Dao M."/>
            <person name="Davis C."/>
            <person name="Delehaunty K.D."/>
            <person name="Ding Y."/>
            <person name="Dinh H.H."/>
            <person name="Dugan-Rocha S."/>
            <person name="Fulton L.A."/>
            <person name="Gabisi R.A."/>
            <person name="Garner T.T."/>
            <person name="Godfrey J."/>
            <person name="Hawes A.C."/>
            <person name="Hernandez J."/>
            <person name="Hines S."/>
            <person name="Holder M."/>
            <person name="Hume J."/>
            <person name="Jhangiani S.N."/>
            <person name="Joshi V."/>
            <person name="Khan Z.M."/>
            <person name="Kirkness E.F."/>
            <person name="Cree A."/>
            <person name="Fowler R.G."/>
            <person name="Lee S."/>
            <person name="Lewis L.R."/>
            <person name="Li Z."/>
            <person name="Liu Y.-S."/>
            <person name="Moore S.M."/>
            <person name="Muzny D."/>
            <person name="Nazareth L.V."/>
            <person name="Ngo D.N."/>
            <person name="Okwuonu G.O."/>
            <person name="Pai G."/>
            <person name="Parker D."/>
            <person name="Paul H.A."/>
            <person name="Pfannkoch C."/>
            <person name="Pohl C.S."/>
            <person name="Rogers Y.-H.C."/>
            <person name="Ruiz S.J."/>
            <person name="Sabo A."/>
            <person name="Santibanez J."/>
            <person name="Schneider B.W."/>
            <person name="Smith S.M."/>
            <person name="Sodergren E."/>
            <person name="Svatek A.F."/>
            <person name="Utterback T.R."/>
            <person name="Vattathil S."/>
            <person name="Warren W."/>
            <person name="White C.S."/>
            <person name="Chinwalla A.T."/>
            <person name="Feng Y."/>
            <person name="Halpern A.L."/>
            <person name="Hillier L.W."/>
            <person name="Huang X."/>
            <person name="Minx P."/>
            <person name="Nelson J.O."/>
            <person name="Pepin K.H."/>
            <person name="Qin X."/>
            <person name="Sutton G.G."/>
            <person name="Venter E."/>
            <person name="Walenz B.P."/>
            <person name="Wallis J.W."/>
            <person name="Worley K.C."/>
            <person name="Yang S.-P."/>
            <person name="Jones S.M."/>
            <person name="Marra M.A."/>
            <person name="Rocchi M."/>
            <person name="Schein J.E."/>
            <person name="Baertsch R."/>
            <person name="Clarke L."/>
            <person name="Csuros M."/>
            <person name="Glasscock J."/>
            <person name="Harris R.A."/>
            <person name="Havlak P."/>
            <person name="Jackson A.R."/>
            <person name="Jiang H."/>
            <person name="Liu Y."/>
            <person name="Messina D.N."/>
            <person name="Shen Y."/>
            <person name="Song H.X.-Z."/>
            <person name="Wylie T."/>
            <person name="Zhang L."/>
            <person name="Birney E."/>
            <person name="Han K."/>
            <person name="Konkel M.K."/>
            <person name="Lee J."/>
            <person name="Smit A.F.A."/>
            <person name="Ullmer B."/>
            <person name="Wang H."/>
            <person name="Xing J."/>
            <person name="Burhans R."/>
            <person name="Cheng Z."/>
            <person name="Karro J.E."/>
            <person name="Ma J."/>
            <person name="Raney B."/>
            <person name="She X."/>
            <person name="Cox M.J."/>
            <person name="Demuth J.P."/>
            <person name="Dumas L.J."/>
            <person name="Han S.-G."/>
            <person name="Hopkins J."/>
            <person name="Karimpour-Fard A."/>
            <person name="Kim Y.H."/>
            <person name="Pollack J.R."/>
            <person name="Vinar T."/>
            <person name="Addo-Quaye C."/>
            <person name="Degenhardt J."/>
            <person name="Denby A."/>
            <person name="Hubisz M.J."/>
            <person name="Indap A."/>
            <person name="Kosiol C."/>
            <person name="Lahn B.T."/>
            <person name="Lawson H.A."/>
            <person name="Marklein A."/>
            <person name="Nielsen R."/>
            <person name="Vallender E.J."/>
            <person name="Clark A.G."/>
            <person name="Ferguson B."/>
            <person name="Hernandez R.D."/>
            <person name="Hirani K."/>
            <person name="Kehrer-Sawatzki H."/>
            <person name="Kolb J."/>
            <person name="Patil S."/>
            <person name="Pu L.-L."/>
            <person name="Ren Y."/>
            <person name="Smith D.G."/>
            <person name="Wheeler D.A."/>
            <person name="Schenck I."/>
            <person name="Ball E.V."/>
            <person name="Chen R."/>
            <person name="Cooper D.N."/>
            <person name="Giardine B."/>
            <person name="Hsu F."/>
            <person name="Kent W.J."/>
            <person name="Lesk A."/>
            <person name="Nelson D.L."/>
            <person name="O'brien W.E."/>
            <person name="Pruefer K."/>
            <person name="Stenson P.D."/>
            <person name="Wallace J.C."/>
            <person name="Ke H."/>
            <person name="Liu X.-M."/>
            <person name="Wang P."/>
            <person name="Xiang A.P."/>
            <person name="Yang F."/>
            <person name="Barber G.P."/>
            <person name="Haussler D."/>
            <person name="Karolchik D."/>
            <person name="Kern A.D."/>
            <person name="Kuhn R.M."/>
            <person name="Smith K.E."/>
            <person name="Zwieg A.S."/>
        </authorList>
    </citation>
    <scope>NUCLEOTIDE SEQUENCE [LARGE SCALE GENOMIC DNA]</scope>
    <source>
        <strain evidence="16">17573</strain>
    </source>
</reference>
<dbReference type="InterPro" id="IPR038328">
    <property type="entry name" value="IL-34_sf"/>
</dbReference>
<evidence type="ECO:0000256" key="9">
    <source>
        <dbReference type="ARBA" id="ARBA00023198"/>
    </source>
</evidence>
<dbReference type="GO" id="GO:0006954">
    <property type="term" value="P:inflammatory response"/>
    <property type="evidence" value="ECO:0007669"/>
    <property type="project" value="UniProtKB-KW"/>
</dbReference>
<comment type="subunit">
    <text evidence="12">Homodimer. Interacts with CSF1R.</text>
</comment>
<name>A0A5F7ZKP3_MACMU</name>
<dbReference type="PRINTS" id="PR01938">
    <property type="entry name" value="INTRLEUKIN34"/>
</dbReference>
<dbReference type="FunCoup" id="A0A5F7ZKP3">
    <property type="interactions" value="501"/>
</dbReference>
<dbReference type="GO" id="GO:0120041">
    <property type="term" value="P:positive regulation of macrophage proliferation"/>
    <property type="evidence" value="ECO:0007669"/>
    <property type="project" value="Ensembl"/>
</dbReference>
<evidence type="ECO:0000256" key="4">
    <source>
        <dbReference type="ARBA" id="ARBA00022588"/>
    </source>
</evidence>
<evidence type="ECO:0000313" key="17">
    <source>
        <dbReference type="VGNC" id="VGNC:73669"/>
    </source>
</evidence>
<keyword evidence="9" id="KW-0395">Inflammatory response</keyword>
<reference evidence="15" key="2">
    <citation type="submission" date="2019-01" db="EMBL/GenBank/DDBJ databases">
        <authorList>
            <person name="Graves T."/>
            <person name="Eichler E.E."/>
            <person name="Wilson R.K."/>
        </authorList>
    </citation>
    <scope>NUCLEOTIDE SEQUENCE [LARGE SCALE GENOMIC DNA]</scope>
    <source>
        <strain evidence="15">17573</strain>
    </source>
</reference>
<evidence type="ECO:0000256" key="5">
    <source>
        <dbReference type="ARBA" id="ARBA00022729"/>
    </source>
</evidence>
<keyword evidence="2" id="KW-0202">Cytokine</keyword>
<dbReference type="AlphaFoldDB" id="A0A5F7ZKP3"/>
<dbReference type="Ensembl" id="ENSMMUT00000079933.1">
    <property type="protein sequence ID" value="ENSMMUP00000065743.1"/>
    <property type="gene ID" value="ENSMMUG00000020415.3"/>
</dbReference>
<dbReference type="GO" id="GO:0045087">
    <property type="term" value="P:innate immune response"/>
    <property type="evidence" value="ECO:0007669"/>
    <property type="project" value="UniProtKB-KW"/>
</dbReference>
<dbReference type="GO" id="GO:0010759">
    <property type="term" value="P:positive regulation of macrophage chemotaxis"/>
    <property type="evidence" value="ECO:0007669"/>
    <property type="project" value="Ensembl"/>
</dbReference>
<evidence type="ECO:0000313" key="16">
    <source>
        <dbReference type="Proteomes" id="UP000006718"/>
    </source>
</evidence>
<keyword evidence="6" id="KW-0391">Immunity</keyword>
<dbReference type="InParanoid" id="A0A5F7ZKP3"/>
<comment type="subcellular location">
    <subcellularLocation>
        <location evidence="1">Secreted</location>
    </subcellularLocation>
</comment>
<evidence type="ECO:0000313" key="15">
    <source>
        <dbReference type="Ensembl" id="ENSMMUP00000065743.1"/>
    </source>
</evidence>
<evidence type="ECO:0000256" key="2">
    <source>
        <dbReference type="ARBA" id="ARBA00022514"/>
    </source>
</evidence>
<evidence type="ECO:0000256" key="6">
    <source>
        <dbReference type="ARBA" id="ARBA00022859"/>
    </source>
</evidence>
<dbReference type="GO" id="GO:0005157">
    <property type="term" value="F:macrophage colony-stimulating factor receptor binding"/>
    <property type="evidence" value="ECO:0007669"/>
    <property type="project" value="Ensembl"/>
</dbReference>
<feature type="compositionally biased region" description="Pro residues" evidence="14">
    <location>
        <begin position="335"/>
        <end position="345"/>
    </location>
</feature>
<accession>A0A5F7ZKP3</accession>
<dbReference type="GO" id="GO:0045657">
    <property type="term" value="P:positive regulation of monocyte differentiation"/>
    <property type="evidence" value="ECO:0007669"/>
    <property type="project" value="Ensembl"/>
</dbReference>
<evidence type="ECO:0000256" key="13">
    <source>
        <dbReference type="ARBA" id="ARBA00072560"/>
    </source>
</evidence>
<dbReference type="PANTHER" id="PTHR28606">
    <property type="entry name" value="INTERLEUKIN-34"/>
    <property type="match status" value="1"/>
</dbReference>
<dbReference type="Pfam" id="PF15036">
    <property type="entry name" value="IL34"/>
    <property type="match status" value="1"/>
</dbReference>
<evidence type="ECO:0000256" key="11">
    <source>
        <dbReference type="ARBA" id="ARBA00061176"/>
    </source>
</evidence>
<evidence type="ECO:0000256" key="10">
    <source>
        <dbReference type="ARBA" id="ARBA00056911"/>
    </source>
</evidence>
<dbReference type="GO" id="GO:0010604">
    <property type="term" value="P:positive regulation of macromolecule metabolic process"/>
    <property type="evidence" value="ECO:0007669"/>
    <property type="project" value="UniProtKB-ARBA"/>
</dbReference>
<dbReference type="InterPro" id="IPR020415">
    <property type="entry name" value="IL-34"/>
</dbReference>
<dbReference type="ExpressionAtlas" id="A0A5F7ZKP3">
    <property type="expression patterns" value="baseline"/>
</dbReference>
<proteinExistence type="inferred from homology"/>
<gene>
    <name evidence="15 17" type="primary">IL34</name>
</gene>
<keyword evidence="16" id="KW-1185">Reference proteome</keyword>
<feature type="region of interest" description="Disordered" evidence="14">
    <location>
        <begin position="333"/>
        <end position="364"/>
    </location>
</feature>
<organism evidence="15 16">
    <name type="scientific">Macaca mulatta</name>
    <name type="common">Rhesus macaque</name>
    <dbReference type="NCBI Taxonomy" id="9544"/>
    <lineage>
        <taxon>Eukaryota</taxon>
        <taxon>Metazoa</taxon>
        <taxon>Chordata</taxon>
        <taxon>Craniata</taxon>
        <taxon>Vertebrata</taxon>
        <taxon>Euteleostomi</taxon>
        <taxon>Mammalia</taxon>
        <taxon>Eutheria</taxon>
        <taxon>Euarchontoglires</taxon>
        <taxon>Primates</taxon>
        <taxon>Haplorrhini</taxon>
        <taxon>Catarrhini</taxon>
        <taxon>Cercopithecidae</taxon>
        <taxon>Cercopithecinae</taxon>
        <taxon>Macaca</taxon>
    </lineage>
</organism>
<evidence type="ECO:0000256" key="8">
    <source>
        <dbReference type="ARBA" id="ARBA00023180"/>
    </source>
</evidence>
<dbReference type="Bgee" id="ENSMMUG00000020415">
    <property type="expression patterns" value="Expressed in ileum and 20 other cell types or tissues"/>
</dbReference>
<comment type="similarity">
    <text evidence="11">Belongs to the IL-34 family.</text>
</comment>
<keyword evidence="4" id="KW-0399">Innate immunity</keyword>
<dbReference type="GO" id="GO:0008083">
    <property type="term" value="F:growth factor activity"/>
    <property type="evidence" value="ECO:0007669"/>
    <property type="project" value="UniProtKB-KW"/>
</dbReference>